<keyword evidence="4" id="KW-1185">Reference proteome</keyword>
<sequence>MLGRIKRWIISIRNNARGFLVLKQVGSHKGEIYVGGRTRLSKQTHLGRNPNFNGMTINGIGKVLIGDNFHSGTDCLIITSYHNYDYGKKIPYDDTYLIKDVFIGDNVWFGDKVLILGGIEIGEGAIVQAGAVVSKSIPAGGIAGGNPAQVFKYRNMDHYYDLKEKEQFH</sequence>
<keyword evidence="2 3" id="KW-0808">Transferase</keyword>
<dbReference type="InterPro" id="IPR011004">
    <property type="entry name" value="Trimer_LpxA-like_sf"/>
</dbReference>
<accession>A0A4V5NYS6</accession>
<reference evidence="3 4" key="1">
    <citation type="submission" date="2019-04" db="EMBL/GenBank/DDBJ databases">
        <title>Pedobacter sp. RP-3-15 sp. nov., isolated from Arctic soil.</title>
        <authorList>
            <person name="Dahal R.H."/>
            <person name="Kim D.-U."/>
        </authorList>
    </citation>
    <scope>NUCLEOTIDE SEQUENCE [LARGE SCALE GENOMIC DNA]</scope>
    <source>
        <strain evidence="3 4">RP-3-15</strain>
    </source>
</reference>
<dbReference type="CDD" id="cd04647">
    <property type="entry name" value="LbH_MAT_like"/>
    <property type="match status" value="1"/>
</dbReference>
<comment type="similarity">
    <text evidence="1">Belongs to the transferase hexapeptide repeat family.</text>
</comment>
<organism evidence="3 4">
    <name type="scientific">Pedobacter frigoris</name>
    <dbReference type="NCBI Taxonomy" id="2571272"/>
    <lineage>
        <taxon>Bacteria</taxon>
        <taxon>Pseudomonadati</taxon>
        <taxon>Bacteroidota</taxon>
        <taxon>Sphingobacteriia</taxon>
        <taxon>Sphingobacteriales</taxon>
        <taxon>Sphingobacteriaceae</taxon>
        <taxon>Pedobacter</taxon>
    </lineage>
</organism>
<evidence type="ECO:0000313" key="4">
    <source>
        <dbReference type="Proteomes" id="UP000307244"/>
    </source>
</evidence>
<dbReference type="RefSeq" id="WP_136837087.1">
    <property type="nucleotide sequence ID" value="NZ_SWBQ01000004.1"/>
</dbReference>
<dbReference type="InterPro" id="IPR051159">
    <property type="entry name" value="Hexapeptide_acetyltransf"/>
</dbReference>
<proteinExistence type="inferred from homology"/>
<dbReference type="PANTHER" id="PTHR23416:SF23">
    <property type="entry name" value="ACETYLTRANSFERASE C18B11.09C-RELATED"/>
    <property type="match status" value="1"/>
</dbReference>
<evidence type="ECO:0000313" key="3">
    <source>
        <dbReference type="EMBL" id="TKC05269.1"/>
    </source>
</evidence>
<dbReference type="PANTHER" id="PTHR23416">
    <property type="entry name" value="SIALIC ACID SYNTHASE-RELATED"/>
    <property type="match status" value="1"/>
</dbReference>
<dbReference type="GO" id="GO:0008374">
    <property type="term" value="F:O-acyltransferase activity"/>
    <property type="evidence" value="ECO:0007669"/>
    <property type="project" value="TreeGrafter"/>
</dbReference>
<keyword evidence="3" id="KW-0012">Acyltransferase</keyword>
<dbReference type="Gene3D" id="2.160.10.10">
    <property type="entry name" value="Hexapeptide repeat proteins"/>
    <property type="match status" value="1"/>
</dbReference>
<dbReference type="Proteomes" id="UP000307244">
    <property type="component" value="Unassembled WGS sequence"/>
</dbReference>
<protein>
    <submittedName>
        <fullName evidence="3">Acyltransferase</fullName>
    </submittedName>
</protein>
<dbReference type="AlphaFoldDB" id="A0A4V5NYS6"/>
<dbReference type="EMBL" id="SWBQ01000004">
    <property type="protein sequence ID" value="TKC05269.1"/>
    <property type="molecule type" value="Genomic_DNA"/>
</dbReference>
<dbReference type="GO" id="GO:0005829">
    <property type="term" value="C:cytosol"/>
    <property type="evidence" value="ECO:0007669"/>
    <property type="project" value="TreeGrafter"/>
</dbReference>
<comment type="caution">
    <text evidence="3">The sequence shown here is derived from an EMBL/GenBank/DDBJ whole genome shotgun (WGS) entry which is preliminary data.</text>
</comment>
<evidence type="ECO:0000256" key="1">
    <source>
        <dbReference type="ARBA" id="ARBA00007274"/>
    </source>
</evidence>
<dbReference type="Pfam" id="PF00132">
    <property type="entry name" value="Hexapep"/>
    <property type="match status" value="1"/>
</dbReference>
<evidence type="ECO:0000256" key="2">
    <source>
        <dbReference type="ARBA" id="ARBA00022679"/>
    </source>
</evidence>
<dbReference type="SUPFAM" id="SSF51161">
    <property type="entry name" value="Trimeric LpxA-like enzymes"/>
    <property type="match status" value="1"/>
</dbReference>
<gene>
    <name evidence="3" type="ORF">FA047_16055</name>
</gene>
<dbReference type="OrthoDB" id="9814490at2"/>
<name>A0A4V5NYS6_9SPHI</name>
<dbReference type="InterPro" id="IPR001451">
    <property type="entry name" value="Hexapep"/>
</dbReference>